<evidence type="ECO:0000313" key="2">
    <source>
        <dbReference type="Proteomes" id="UP000198211"/>
    </source>
</evidence>
<dbReference type="PROSITE" id="PS51257">
    <property type="entry name" value="PROKAR_LIPOPROTEIN"/>
    <property type="match status" value="1"/>
</dbReference>
<accession>A0A225WQX8</accession>
<protein>
    <submittedName>
        <fullName evidence="1">Uncharacterized protein</fullName>
    </submittedName>
</protein>
<evidence type="ECO:0000313" key="1">
    <source>
        <dbReference type="EMBL" id="OWZ20005.1"/>
    </source>
</evidence>
<dbReference type="Proteomes" id="UP000198211">
    <property type="component" value="Unassembled WGS sequence"/>
</dbReference>
<organism evidence="1 2">
    <name type="scientific">Phytophthora megakarya</name>
    <dbReference type="NCBI Taxonomy" id="4795"/>
    <lineage>
        <taxon>Eukaryota</taxon>
        <taxon>Sar</taxon>
        <taxon>Stramenopiles</taxon>
        <taxon>Oomycota</taxon>
        <taxon>Peronosporomycetes</taxon>
        <taxon>Peronosporales</taxon>
        <taxon>Peronosporaceae</taxon>
        <taxon>Phytophthora</taxon>
    </lineage>
</organism>
<dbReference type="EMBL" id="NBNE01000371">
    <property type="protein sequence ID" value="OWZ20005.1"/>
    <property type="molecule type" value="Genomic_DNA"/>
</dbReference>
<keyword evidence="2" id="KW-1185">Reference proteome</keyword>
<name>A0A225WQX8_9STRA</name>
<dbReference type="AlphaFoldDB" id="A0A225WQX8"/>
<comment type="caution">
    <text evidence="1">The sequence shown here is derived from an EMBL/GenBank/DDBJ whole genome shotgun (WGS) entry which is preliminary data.</text>
</comment>
<reference evidence="2" key="1">
    <citation type="submission" date="2017-03" db="EMBL/GenBank/DDBJ databases">
        <title>Phytopthora megakarya and P. palmivora, two closely related causual agents of cacao black pod achieved similar genome size and gene model numbers by different mechanisms.</title>
        <authorList>
            <person name="Ali S."/>
            <person name="Shao J."/>
            <person name="Larry D.J."/>
            <person name="Kronmiller B."/>
            <person name="Shen D."/>
            <person name="Strem M.D."/>
            <person name="Melnick R.L."/>
            <person name="Guiltinan M.J."/>
            <person name="Tyler B.M."/>
            <person name="Meinhardt L.W."/>
            <person name="Bailey B.A."/>
        </authorList>
    </citation>
    <scope>NUCLEOTIDE SEQUENCE [LARGE SCALE GENOMIC DNA]</scope>
    <source>
        <strain evidence="2">zdho120</strain>
    </source>
</reference>
<proteinExistence type="predicted"/>
<sequence length="68" mass="7306">MASTRGTFFCTTCSTISCTNWAPSIASSAATYSAEVLDLVTIACFLLAHATGHLNRKTTRPDMDMRST</sequence>
<gene>
    <name evidence="1" type="ORF">PHMEG_0005638</name>
</gene>